<accession>A0A0C2W4D9</accession>
<keyword evidence="6" id="KW-0408">Iron</keyword>
<feature type="non-terminal residue" evidence="8">
    <location>
        <position position="1"/>
    </location>
</feature>
<dbReference type="OrthoDB" id="2789670at2759"/>
<organism evidence="8 9">
    <name type="scientific">Amanita muscaria (strain Koide BX008)</name>
    <dbReference type="NCBI Taxonomy" id="946122"/>
    <lineage>
        <taxon>Eukaryota</taxon>
        <taxon>Fungi</taxon>
        <taxon>Dikarya</taxon>
        <taxon>Basidiomycota</taxon>
        <taxon>Agaricomycotina</taxon>
        <taxon>Agaricomycetes</taxon>
        <taxon>Agaricomycetidae</taxon>
        <taxon>Agaricales</taxon>
        <taxon>Pluteineae</taxon>
        <taxon>Amanitaceae</taxon>
        <taxon>Amanita</taxon>
    </lineage>
</organism>
<dbReference type="GO" id="GO:0020037">
    <property type="term" value="F:heme binding"/>
    <property type="evidence" value="ECO:0007669"/>
    <property type="project" value="InterPro"/>
</dbReference>
<dbReference type="GO" id="GO:0005506">
    <property type="term" value="F:iron ion binding"/>
    <property type="evidence" value="ECO:0007669"/>
    <property type="project" value="InterPro"/>
</dbReference>
<gene>
    <name evidence="8" type="ORF">M378DRAFT_90065</name>
</gene>
<dbReference type="STRING" id="946122.A0A0C2W4D9"/>
<dbReference type="InterPro" id="IPR036396">
    <property type="entry name" value="Cyt_P450_sf"/>
</dbReference>
<proteinExistence type="inferred from homology"/>
<keyword evidence="7" id="KW-0503">Monooxygenase</keyword>
<evidence type="ECO:0000256" key="5">
    <source>
        <dbReference type="ARBA" id="ARBA00023002"/>
    </source>
</evidence>
<dbReference type="SUPFAM" id="SSF48264">
    <property type="entry name" value="Cytochrome P450"/>
    <property type="match status" value="1"/>
</dbReference>
<dbReference type="InterPro" id="IPR050364">
    <property type="entry name" value="Cytochrome_P450_fung"/>
</dbReference>
<comment type="similarity">
    <text evidence="2">Belongs to the cytochrome P450 family.</text>
</comment>
<sequence length="171" mass="19835">LLPYGNTLKKHRRVIEEALKKDVLPSYHNIFTEKVYILLDRLLHDPESFREHCLMLGASVTVAIAYGYDVTPGLKDRFIEAAQFAINTGTDLLIPGRTLLAVFGFLCYIPPWFPGASTQRLCLKIKEATMQTREGPYQYVKQRMVIFQPISYSCQANFWCRLTERPRIVYW</sequence>
<dbReference type="InParanoid" id="A0A0C2W4D9"/>
<evidence type="ECO:0000256" key="4">
    <source>
        <dbReference type="ARBA" id="ARBA00022723"/>
    </source>
</evidence>
<dbReference type="Gene3D" id="1.10.630.10">
    <property type="entry name" value="Cytochrome P450"/>
    <property type="match status" value="1"/>
</dbReference>
<evidence type="ECO:0000256" key="6">
    <source>
        <dbReference type="ARBA" id="ARBA00023004"/>
    </source>
</evidence>
<evidence type="ECO:0000256" key="1">
    <source>
        <dbReference type="ARBA" id="ARBA00001971"/>
    </source>
</evidence>
<dbReference type="GO" id="GO:0004497">
    <property type="term" value="F:monooxygenase activity"/>
    <property type="evidence" value="ECO:0007669"/>
    <property type="project" value="UniProtKB-KW"/>
</dbReference>
<evidence type="ECO:0000256" key="3">
    <source>
        <dbReference type="ARBA" id="ARBA00022617"/>
    </source>
</evidence>
<dbReference type="PANTHER" id="PTHR46300:SF7">
    <property type="entry name" value="P450, PUTATIVE (EUROFUNG)-RELATED"/>
    <property type="match status" value="1"/>
</dbReference>
<evidence type="ECO:0000256" key="7">
    <source>
        <dbReference type="ARBA" id="ARBA00023033"/>
    </source>
</evidence>
<name>A0A0C2W4D9_AMAMK</name>
<comment type="cofactor">
    <cofactor evidence="1">
        <name>heme</name>
        <dbReference type="ChEBI" id="CHEBI:30413"/>
    </cofactor>
</comment>
<evidence type="ECO:0000256" key="2">
    <source>
        <dbReference type="ARBA" id="ARBA00010617"/>
    </source>
</evidence>
<reference evidence="8 9" key="1">
    <citation type="submission" date="2014-04" db="EMBL/GenBank/DDBJ databases">
        <title>Evolutionary Origins and Diversification of the Mycorrhizal Mutualists.</title>
        <authorList>
            <consortium name="DOE Joint Genome Institute"/>
            <consortium name="Mycorrhizal Genomics Consortium"/>
            <person name="Kohler A."/>
            <person name="Kuo A."/>
            <person name="Nagy L.G."/>
            <person name="Floudas D."/>
            <person name="Copeland A."/>
            <person name="Barry K.W."/>
            <person name="Cichocki N."/>
            <person name="Veneault-Fourrey C."/>
            <person name="LaButti K."/>
            <person name="Lindquist E.A."/>
            <person name="Lipzen A."/>
            <person name="Lundell T."/>
            <person name="Morin E."/>
            <person name="Murat C."/>
            <person name="Riley R."/>
            <person name="Ohm R."/>
            <person name="Sun H."/>
            <person name="Tunlid A."/>
            <person name="Henrissat B."/>
            <person name="Grigoriev I.V."/>
            <person name="Hibbett D.S."/>
            <person name="Martin F."/>
        </authorList>
    </citation>
    <scope>NUCLEOTIDE SEQUENCE [LARGE SCALE GENOMIC DNA]</scope>
    <source>
        <strain evidence="8 9">Koide BX008</strain>
    </source>
</reference>
<dbReference type="PANTHER" id="PTHR46300">
    <property type="entry name" value="P450, PUTATIVE (EUROFUNG)-RELATED-RELATED"/>
    <property type="match status" value="1"/>
</dbReference>
<keyword evidence="5" id="KW-0560">Oxidoreductase</keyword>
<dbReference type="HOGENOM" id="CLU_127190_0_0_1"/>
<keyword evidence="3" id="KW-0349">Heme</keyword>
<evidence type="ECO:0000313" key="8">
    <source>
        <dbReference type="EMBL" id="KIL55977.1"/>
    </source>
</evidence>
<dbReference type="GO" id="GO:0016705">
    <property type="term" value="F:oxidoreductase activity, acting on paired donors, with incorporation or reduction of molecular oxygen"/>
    <property type="evidence" value="ECO:0007669"/>
    <property type="project" value="InterPro"/>
</dbReference>
<keyword evidence="9" id="KW-1185">Reference proteome</keyword>
<dbReference type="Proteomes" id="UP000054549">
    <property type="component" value="Unassembled WGS sequence"/>
</dbReference>
<dbReference type="EMBL" id="KN818457">
    <property type="protein sequence ID" value="KIL55977.1"/>
    <property type="molecule type" value="Genomic_DNA"/>
</dbReference>
<protein>
    <submittedName>
        <fullName evidence="8">Uncharacterized protein</fullName>
    </submittedName>
</protein>
<keyword evidence="4" id="KW-0479">Metal-binding</keyword>
<evidence type="ECO:0000313" key="9">
    <source>
        <dbReference type="Proteomes" id="UP000054549"/>
    </source>
</evidence>
<dbReference type="AlphaFoldDB" id="A0A0C2W4D9"/>